<accession>A0A1G8N5W9</accession>
<dbReference type="STRING" id="551996.SAMN05192573_13122"/>
<protein>
    <recommendedName>
        <fullName evidence="4">DUF5723 domain-containing protein</fullName>
    </recommendedName>
</protein>
<proteinExistence type="predicted"/>
<dbReference type="SUPFAM" id="SSF56935">
    <property type="entry name" value="Porins"/>
    <property type="match status" value="1"/>
</dbReference>
<evidence type="ECO:0008006" key="4">
    <source>
        <dbReference type="Google" id="ProtNLM"/>
    </source>
</evidence>
<dbReference type="EMBL" id="FNCG01000031">
    <property type="protein sequence ID" value="SDI75515.1"/>
    <property type="molecule type" value="Genomic_DNA"/>
</dbReference>
<reference evidence="3" key="1">
    <citation type="submission" date="2016-10" db="EMBL/GenBank/DDBJ databases">
        <authorList>
            <person name="Varghese N."/>
            <person name="Submissions S."/>
        </authorList>
    </citation>
    <scope>NUCLEOTIDE SEQUENCE [LARGE SCALE GENOMIC DNA]</scope>
    <source>
        <strain evidence="3">Gh-67</strain>
    </source>
</reference>
<keyword evidence="3" id="KW-1185">Reference proteome</keyword>
<gene>
    <name evidence="2" type="ORF">SAMN05192573_13122</name>
</gene>
<name>A0A1G8N5W9_9SPHI</name>
<dbReference type="RefSeq" id="WP_091176274.1">
    <property type="nucleotide sequence ID" value="NZ_FNCG01000031.1"/>
</dbReference>
<feature type="signal peptide" evidence="1">
    <location>
        <begin position="1"/>
        <end position="20"/>
    </location>
</feature>
<evidence type="ECO:0000313" key="3">
    <source>
        <dbReference type="Proteomes" id="UP000199705"/>
    </source>
</evidence>
<organism evidence="2 3">
    <name type="scientific">Mucilaginibacter gossypii</name>
    <dbReference type="NCBI Taxonomy" id="551996"/>
    <lineage>
        <taxon>Bacteria</taxon>
        <taxon>Pseudomonadati</taxon>
        <taxon>Bacteroidota</taxon>
        <taxon>Sphingobacteriia</taxon>
        <taxon>Sphingobacteriales</taxon>
        <taxon>Sphingobacteriaceae</taxon>
        <taxon>Mucilaginibacter</taxon>
    </lineage>
</organism>
<feature type="chain" id="PRO_5011620890" description="DUF5723 domain-containing protein" evidence="1">
    <location>
        <begin position="21"/>
        <end position="564"/>
    </location>
</feature>
<evidence type="ECO:0000313" key="2">
    <source>
        <dbReference type="EMBL" id="SDI75515.1"/>
    </source>
</evidence>
<dbReference type="AlphaFoldDB" id="A0A1G8N5W9"/>
<keyword evidence="1" id="KW-0732">Signal</keyword>
<evidence type="ECO:0000256" key="1">
    <source>
        <dbReference type="SAM" id="SignalP"/>
    </source>
</evidence>
<dbReference type="Proteomes" id="UP000199705">
    <property type="component" value="Unassembled WGS sequence"/>
</dbReference>
<sequence>MKKYLLLMALIYSGCCSLHAQDLENIAHQKPVTLSGTIQAQGIFYNATGIQDRRAPFTYYFSGNPTISFYGLDVPLSFSFSESDKSFRQPFNQLGISPAYKWVTVHLGYRDISFSPYTLGGHTMLGAGFELTPGKLRVGFMYGRLNRATTIDTTTQALVPFSFSRKGYAAKLGYGTDRNFFELSYLSAKDDTIKPKGVTPQQDYISPARNDVMGYTSRFSFFKYFMFESDGALSLYTNDVNSPISLDNGSSTLLNKLRTTFGLNGTSEYYTAFSAGLGYKSRNYGLKLKYKRLDPDFQTMGAYYFSSDYENWTVSPSANLAKGKIRFNGSLGFQHDNIKDQKRATNHRVIGAFNAGVDITKSLSVDAVYTNFSDNQKAQTVLFADSLKIVQTTQTITIMPRYMIISTDVIHMISGSFTRNSLNDYNTFYSTDAVSRSIKTNQYMLSYNINFTKRMLSAYVNISDTKLSGQGMSNSFRSATAGANKVFFQKLQTGLSSTFTSSKSLGGEDTFIINATGNLGYRVANKQLVSFNFFLTNNKVKTAGPQLQPNFTETRGELSYLLSF</sequence>